<proteinExistence type="predicted"/>
<dbReference type="InterPro" id="IPR050266">
    <property type="entry name" value="AB_hydrolase_sf"/>
</dbReference>
<organism evidence="2 3">
    <name type="scientific">Pseudohalioglobus lutimaris</name>
    <dbReference type="NCBI Taxonomy" id="1737061"/>
    <lineage>
        <taxon>Bacteria</taxon>
        <taxon>Pseudomonadati</taxon>
        <taxon>Pseudomonadota</taxon>
        <taxon>Gammaproteobacteria</taxon>
        <taxon>Cellvibrionales</taxon>
        <taxon>Halieaceae</taxon>
        <taxon>Pseudohalioglobus</taxon>
    </lineage>
</organism>
<evidence type="ECO:0000313" key="3">
    <source>
        <dbReference type="Proteomes" id="UP000235005"/>
    </source>
</evidence>
<dbReference type="Pfam" id="PF12697">
    <property type="entry name" value="Abhydrolase_6"/>
    <property type="match status" value="1"/>
</dbReference>
<evidence type="ECO:0000259" key="1">
    <source>
        <dbReference type="Pfam" id="PF12697"/>
    </source>
</evidence>
<dbReference type="Proteomes" id="UP000235005">
    <property type="component" value="Unassembled WGS sequence"/>
</dbReference>
<evidence type="ECO:0000313" key="2">
    <source>
        <dbReference type="EMBL" id="PLW70187.1"/>
    </source>
</evidence>
<dbReference type="OrthoDB" id="6251202at2"/>
<comment type="caution">
    <text evidence="2">The sequence shown here is derived from an EMBL/GenBank/DDBJ whole genome shotgun (WGS) entry which is preliminary data.</text>
</comment>
<dbReference type="InterPro" id="IPR029058">
    <property type="entry name" value="AB_hydrolase_fold"/>
</dbReference>
<dbReference type="Gene3D" id="3.40.50.1820">
    <property type="entry name" value="alpha/beta hydrolase"/>
    <property type="match status" value="1"/>
</dbReference>
<dbReference type="InterPro" id="IPR000073">
    <property type="entry name" value="AB_hydrolase_1"/>
</dbReference>
<dbReference type="EMBL" id="PKUS01000002">
    <property type="protein sequence ID" value="PLW70187.1"/>
    <property type="molecule type" value="Genomic_DNA"/>
</dbReference>
<dbReference type="GO" id="GO:0047372">
    <property type="term" value="F:monoacylglycerol lipase activity"/>
    <property type="evidence" value="ECO:0007669"/>
    <property type="project" value="TreeGrafter"/>
</dbReference>
<dbReference type="PANTHER" id="PTHR43798">
    <property type="entry name" value="MONOACYLGLYCEROL LIPASE"/>
    <property type="match status" value="1"/>
</dbReference>
<accession>A0A2N5X6S0</accession>
<keyword evidence="3" id="KW-1185">Reference proteome</keyword>
<sequence length="315" mass="34457">MKWVNWRNRCTRSTSRTVTASVTSPASWKHCRNRRLSAPVSVLSALSRRAVHHVTEAQGCRLAWQQWPTQAIDAQPILLLHGGFGSWSHWIANIEALSARYAVWTVDLPGLGGSGNLPKPWSTRGITELVLAGWRVLPPAHQALQLAGFSFGGIIAGQLAAMLGSQCTRCILIGASGFGPLHVQVDLLPPPAADAEADVAEAIHRENLARLMLRDPARIDALAVHIHADNLARHRLRSRSMAGSNDLAEILPRIPARLVGIWGEHDATAGGEENLEARKRLFMSTRPDAEFHVLPGVGHWAMYEAPSEVNKLILY</sequence>
<dbReference type="GO" id="GO:0016020">
    <property type="term" value="C:membrane"/>
    <property type="evidence" value="ECO:0007669"/>
    <property type="project" value="TreeGrafter"/>
</dbReference>
<feature type="domain" description="AB hydrolase-1" evidence="1">
    <location>
        <begin position="77"/>
        <end position="311"/>
    </location>
</feature>
<dbReference type="PANTHER" id="PTHR43798:SF5">
    <property type="entry name" value="MONOACYLGLYCEROL LIPASE ABHD6"/>
    <property type="match status" value="1"/>
</dbReference>
<dbReference type="AlphaFoldDB" id="A0A2N5X6S0"/>
<name>A0A2N5X6S0_9GAMM</name>
<protein>
    <recommendedName>
        <fullName evidence="1">AB hydrolase-1 domain-containing protein</fullName>
    </recommendedName>
</protein>
<reference evidence="2 3" key="1">
    <citation type="submission" date="2018-01" db="EMBL/GenBank/DDBJ databases">
        <title>The draft genome sequence of Halioglobus lutimaris HF004.</title>
        <authorList>
            <person name="Du Z.-J."/>
            <person name="Shi M.-J."/>
        </authorList>
    </citation>
    <scope>NUCLEOTIDE SEQUENCE [LARGE SCALE GENOMIC DNA]</scope>
    <source>
        <strain evidence="2 3">HF004</strain>
    </source>
</reference>
<dbReference type="GO" id="GO:0046464">
    <property type="term" value="P:acylglycerol catabolic process"/>
    <property type="evidence" value="ECO:0007669"/>
    <property type="project" value="TreeGrafter"/>
</dbReference>
<gene>
    <name evidence="2" type="ORF">C0039_02985</name>
</gene>
<dbReference type="SUPFAM" id="SSF53474">
    <property type="entry name" value="alpha/beta-Hydrolases"/>
    <property type="match status" value="1"/>
</dbReference>